<feature type="domain" description="Histidine kinase" evidence="8">
    <location>
        <begin position="223"/>
        <end position="404"/>
    </location>
</feature>
<dbReference type="GO" id="GO:0004721">
    <property type="term" value="F:phosphoprotein phosphatase activity"/>
    <property type="evidence" value="ECO:0007669"/>
    <property type="project" value="TreeGrafter"/>
</dbReference>
<dbReference type="GO" id="GO:0016036">
    <property type="term" value="P:cellular response to phosphate starvation"/>
    <property type="evidence" value="ECO:0007669"/>
    <property type="project" value="TreeGrafter"/>
</dbReference>
<dbReference type="Gene3D" id="3.30.565.10">
    <property type="entry name" value="Histidine kinase-like ATPase, C-terminal domain"/>
    <property type="match status" value="1"/>
</dbReference>
<dbReference type="SMART" id="SM00388">
    <property type="entry name" value="HisKA"/>
    <property type="match status" value="1"/>
</dbReference>
<dbReference type="STRING" id="28189.CCYN74_40006"/>
<keyword evidence="5" id="KW-0418">Kinase</keyword>
<dbReference type="AlphaFoldDB" id="A0A0B7HH31"/>
<evidence type="ECO:0000313" key="9">
    <source>
        <dbReference type="EMBL" id="CEN37974.1"/>
    </source>
</evidence>
<dbReference type="CDD" id="cd00082">
    <property type="entry name" value="HisKA"/>
    <property type="match status" value="1"/>
</dbReference>
<dbReference type="EMBL" id="CDOD01000036">
    <property type="protein sequence ID" value="CEN37974.1"/>
    <property type="molecule type" value="Genomic_DNA"/>
</dbReference>
<dbReference type="Pfam" id="PF02518">
    <property type="entry name" value="HATPase_c"/>
    <property type="match status" value="1"/>
</dbReference>
<dbReference type="InterPro" id="IPR003661">
    <property type="entry name" value="HisK_dim/P_dom"/>
</dbReference>
<dbReference type="GO" id="GO:0005886">
    <property type="term" value="C:plasma membrane"/>
    <property type="evidence" value="ECO:0007669"/>
    <property type="project" value="TreeGrafter"/>
</dbReference>
<keyword evidence="3" id="KW-0597">Phosphoprotein</keyword>
<keyword evidence="4 9" id="KW-0808">Transferase</keyword>
<evidence type="ECO:0000256" key="1">
    <source>
        <dbReference type="ARBA" id="ARBA00000085"/>
    </source>
</evidence>
<evidence type="ECO:0000256" key="6">
    <source>
        <dbReference type="ARBA" id="ARBA00023012"/>
    </source>
</evidence>
<dbReference type="InterPro" id="IPR005467">
    <property type="entry name" value="His_kinase_dom"/>
</dbReference>
<accession>A0A0B7HH31</accession>
<protein>
    <recommendedName>
        <fullName evidence="2">histidine kinase</fullName>
        <ecNumber evidence="2">2.7.13.3</ecNumber>
    </recommendedName>
</protein>
<dbReference type="EC" id="2.7.13.3" evidence="2"/>
<evidence type="ECO:0000256" key="4">
    <source>
        <dbReference type="ARBA" id="ARBA00022679"/>
    </source>
</evidence>
<evidence type="ECO:0000259" key="8">
    <source>
        <dbReference type="PROSITE" id="PS50109"/>
    </source>
</evidence>
<feature type="transmembrane region" description="Helical" evidence="7">
    <location>
        <begin position="12"/>
        <end position="32"/>
    </location>
</feature>
<dbReference type="RefSeq" id="WP_041993509.1">
    <property type="nucleotide sequence ID" value="NZ_CDOD01000036.1"/>
</dbReference>
<gene>
    <name evidence="9" type="ORF">CCYN2B_410006</name>
</gene>
<dbReference type="InterPro" id="IPR050351">
    <property type="entry name" value="BphY/WalK/GraS-like"/>
</dbReference>
<evidence type="ECO:0000256" key="7">
    <source>
        <dbReference type="SAM" id="Phobius"/>
    </source>
</evidence>
<feature type="transmembrane region" description="Helical" evidence="7">
    <location>
        <begin position="137"/>
        <end position="160"/>
    </location>
</feature>
<keyword evidence="7" id="KW-1133">Transmembrane helix</keyword>
<dbReference type="InterPro" id="IPR003594">
    <property type="entry name" value="HATPase_dom"/>
</dbReference>
<proteinExistence type="predicted"/>
<organism evidence="9 10">
    <name type="scientific">Capnocytophaga cynodegmi</name>
    <dbReference type="NCBI Taxonomy" id="28189"/>
    <lineage>
        <taxon>Bacteria</taxon>
        <taxon>Pseudomonadati</taxon>
        <taxon>Bacteroidota</taxon>
        <taxon>Flavobacteriia</taxon>
        <taxon>Flavobacteriales</taxon>
        <taxon>Flavobacteriaceae</taxon>
        <taxon>Capnocytophaga</taxon>
    </lineage>
</organism>
<dbReference type="SUPFAM" id="SSF55874">
    <property type="entry name" value="ATPase domain of HSP90 chaperone/DNA topoisomerase II/histidine kinase"/>
    <property type="match status" value="1"/>
</dbReference>
<name>A0A0B7HH31_9FLAO</name>
<dbReference type="InterPro" id="IPR036097">
    <property type="entry name" value="HisK_dim/P_sf"/>
</dbReference>
<dbReference type="PANTHER" id="PTHR45453">
    <property type="entry name" value="PHOSPHATE REGULON SENSOR PROTEIN PHOR"/>
    <property type="match status" value="1"/>
</dbReference>
<keyword evidence="7" id="KW-0472">Membrane</keyword>
<keyword evidence="6" id="KW-0902">Two-component regulatory system</keyword>
<evidence type="ECO:0000256" key="5">
    <source>
        <dbReference type="ARBA" id="ARBA00022777"/>
    </source>
</evidence>
<sequence>MSVSLKSYTLKYLASALFIIIAVWAALFYTFLIEEVYDNIDDGLKNLKIQIIREAYVNDKILAINDFDFNQFRITPIEFDEYREGNYFRTESFYMEYEDDVEPYRVLETYFRDKEGQPKRLEIHTSIVEEDEFGQNLFIALIALYIVIVTSIIMINNIILRKTWKPFYKILEKLGNYQLGKGSDDKKEKPTNVREFNLLNSQIQKMIDRNERMFKHQKQFIENASHELQTPLAIAINKIEILLEDETLSEENLIELSNTRETLLKLVKMNKSLLMLSRIENNQFSPQEEVNFNDVTKKIVEDFSDMIDFKEIELKLNENNTFKSMINPDLAYILVSNLMRNAIKYNKNSGIICINFYENGFNIQNSSLDSKPLNKELIFNRFYKSNQDTTSTGLGLSIVKTIIDNTQNLKINYQFENDLHTFEVKKI</sequence>
<evidence type="ECO:0000313" key="10">
    <source>
        <dbReference type="Proteomes" id="UP000038055"/>
    </source>
</evidence>
<dbReference type="Gene3D" id="1.10.287.130">
    <property type="match status" value="1"/>
</dbReference>
<dbReference type="InterPro" id="IPR036890">
    <property type="entry name" value="HATPase_C_sf"/>
</dbReference>
<dbReference type="eggNOG" id="COG0642">
    <property type="taxonomic scope" value="Bacteria"/>
</dbReference>
<dbReference type="GO" id="GO:0000155">
    <property type="term" value="F:phosphorelay sensor kinase activity"/>
    <property type="evidence" value="ECO:0007669"/>
    <property type="project" value="InterPro"/>
</dbReference>
<dbReference type="Pfam" id="PF00512">
    <property type="entry name" value="HisKA"/>
    <property type="match status" value="1"/>
</dbReference>
<dbReference type="PROSITE" id="PS50109">
    <property type="entry name" value="HIS_KIN"/>
    <property type="match status" value="1"/>
</dbReference>
<keyword evidence="10" id="KW-1185">Reference proteome</keyword>
<dbReference type="Proteomes" id="UP000038055">
    <property type="component" value="Unassembled WGS sequence"/>
</dbReference>
<dbReference type="SUPFAM" id="SSF47384">
    <property type="entry name" value="Homodimeric domain of signal transducing histidine kinase"/>
    <property type="match status" value="1"/>
</dbReference>
<dbReference type="PANTHER" id="PTHR45453:SF1">
    <property type="entry name" value="PHOSPHATE REGULON SENSOR PROTEIN PHOR"/>
    <property type="match status" value="1"/>
</dbReference>
<reference evidence="10" key="1">
    <citation type="submission" date="2015-01" db="EMBL/GenBank/DDBJ databases">
        <authorList>
            <person name="MANFREDI Pablo"/>
        </authorList>
    </citation>
    <scope>NUCLEOTIDE SEQUENCE [LARGE SCALE GENOMIC DNA]</scope>
    <source>
        <strain evidence="10">Ccyn2B</strain>
    </source>
</reference>
<evidence type="ECO:0000256" key="2">
    <source>
        <dbReference type="ARBA" id="ARBA00012438"/>
    </source>
</evidence>
<keyword evidence="7" id="KW-0812">Transmembrane</keyword>
<evidence type="ECO:0000256" key="3">
    <source>
        <dbReference type="ARBA" id="ARBA00022553"/>
    </source>
</evidence>
<comment type="catalytic activity">
    <reaction evidence="1">
        <text>ATP + protein L-histidine = ADP + protein N-phospho-L-histidine.</text>
        <dbReference type="EC" id="2.7.13.3"/>
    </reaction>
</comment>